<keyword evidence="2" id="KW-0812">Transmembrane</keyword>
<dbReference type="EMBL" id="JAWIZZ010000046">
    <property type="protein sequence ID" value="KAK5779770.1"/>
    <property type="molecule type" value="Genomic_DNA"/>
</dbReference>
<dbReference type="InterPro" id="IPR052402">
    <property type="entry name" value="ADCK_kinase"/>
</dbReference>
<dbReference type="InterPro" id="IPR000719">
    <property type="entry name" value="Prot_kinase_dom"/>
</dbReference>
<proteinExistence type="inferred from homology"/>
<keyword evidence="2" id="KW-0472">Membrane</keyword>
<evidence type="ECO:0000256" key="2">
    <source>
        <dbReference type="SAM" id="Phobius"/>
    </source>
</evidence>
<dbReference type="PROSITE" id="PS50011">
    <property type="entry name" value="PROTEIN_KINASE_DOM"/>
    <property type="match status" value="1"/>
</dbReference>
<evidence type="ECO:0000259" key="3">
    <source>
        <dbReference type="PROSITE" id="PS50011"/>
    </source>
</evidence>
<evidence type="ECO:0000313" key="5">
    <source>
        <dbReference type="Proteomes" id="UP001306508"/>
    </source>
</evidence>
<evidence type="ECO:0000256" key="1">
    <source>
        <dbReference type="ARBA" id="ARBA00009670"/>
    </source>
</evidence>
<dbReference type="GO" id="GO:0004672">
    <property type="term" value="F:protein kinase activity"/>
    <property type="evidence" value="ECO:0007669"/>
    <property type="project" value="InterPro"/>
</dbReference>
<dbReference type="InterPro" id="IPR044095">
    <property type="entry name" value="ADCK2_dom"/>
</dbReference>
<dbReference type="SUPFAM" id="SSF56112">
    <property type="entry name" value="Protein kinase-like (PK-like)"/>
    <property type="match status" value="1"/>
</dbReference>
<reference evidence="5" key="1">
    <citation type="submission" date="2023-07" db="EMBL/GenBank/DDBJ databases">
        <title>A draft genome of Kazachstania heterogenica Y-27499.</title>
        <authorList>
            <person name="Donic C."/>
            <person name="Kralova J.S."/>
            <person name="Fidel L."/>
            <person name="Ben-Dor S."/>
            <person name="Jung S."/>
        </authorList>
    </citation>
    <scope>NUCLEOTIDE SEQUENCE [LARGE SCALE GENOMIC DNA]</scope>
    <source>
        <strain evidence="5">Y27499</strain>
    </source>
</reference>
<organism evidence="4 5">
    <name type="scientific">Arxiozyma heterogenica</name>
    <dbReference type="NCBI Taxonomy" id="278026"/>
    <lineage>
        <taxon>Eukaryota</taxon>
        <taxon>Fungi</taxon>
        <taxon>Dikarya</taxon>
        <taxon>Ascomycota</taxon>
        <taxon>Saccharomycotina</taxon>
        <taxon>Saccharomycetes</taxon>
        <taxon>Saccharomycetales</taxon>
        <taxon>Saccharomycetaceae</taxon>
        <taxon>Arxiozyma</taxon>
    </lineage>
</organism>
<keyword evidence="2" id="KW-1133">Transmembrane helix</keyword>
<dbReference type="InterPro" id="IPR011009">
    <property type="entry name" value="Kinase-like_dom_sf"/>
</dbReference>
<dbReference type="GO" id="GO:0005524">
    <property type="term" value="F:ATP binding"/>
    <property type="evidence" value="ECO:0007669"/>
    <property type="project" value="InterPro"/>
</dbReference>
<dbReference type="GO" id="GO:0005739">
    <property type="term" value="C:mitochondrion"/>
    <property type="evidence" value="ECO:0007669"/>
    <property type="project" value="TreeGrafter"/>
</dbReference>
<sequence length="649" mass="74672">MFKFTRSFIINNRKPLAYIVGCGGGGLLLSMKLRQSYGFQRLNGSKNKNDIVQLDLNPNFDSSNILAPNPDGDTYEMGLYLSSKREKETQVLQERQAQLNQCPSSILKLLLKIKFKCQDNIVVPIHTMIRFLELTCFVLLPIFLTYPIVTLSLMDKILWYRLIRSLCQYAGPSFIKLGQWASARNDLFSNDFCHVMSALHSNVKPHPIQYSIDTLCDLFQVGDLYDVFESFDTQPIGCGSIAQVHKARWKHNDDNSSSNDHVSNEVAIKILHPNVVDIVNIDLRIMETLANLISRVPTMEWLSLTDEVRNFSIFMNMQLDLRIEAMNLDKFNRDFQNDPLVSFPKPLLQYTTKTVLFEEYINALPMEQLLNEKNNLNDIDIFKVSHPFVMAFLNMMIINNFVHADLHPGNVMIRFMDKSTEKINNSIVDQLSQNYGTPQFTDILRKALRSYIPQICFIDAGLVTELNNTNRINFMDLFQSLTKFDGYQAGRLMIDRSRIPSSAIDPLGFSHKVQKLVTQIKIQTFSLGSISIGNLLNEMFFMVRQHHVKMEADFVSIVVAILLLEGIGRQLDPNLDLFESSIPLLSQYYREKYSLLKGKEEINDNSLLNETKSWQMMVIWLGLQTRRFLSMSLRQTDILLKSDQLSPNY</sequence>
<dbReference type="Proteomes" id="UP001306508">
    <property type="component" value="Unassembled WGS sequence"/>
</dbReference>
<name>A0AAN7WLN4_9SACH</name>
<dbReference type="PANTHER" id="PTHR45890:SF1">
    <property type="entry name" value="AARF DOMAIN CONTAINING KINASE 2"/>
    <property type="match status" value="1"/>
</dbReference>
<evidence type="ECO:0000313" key="4">
    <source>
        <dbReference type="EMBL" id="KAK5779770.1"/>
    </source>
</evidence>
<gene>
    <name evidence="4" type="ORF">RI543_002892</name>
</gene>
<dbReference type="Pfam" id="PF03109">
    <property type="entry name" value="ABC1"/>
    <property type="match status" value="1"/>
</dbReference>
<dbReference type="AlphaFoldDB" id="A0AAN7WLN4"/>
<feature type="transmembrane region" description="Helical" evidence="2">
    <location>
        <begin position="134"/>
        <end position="154"/>
    </location>
</feature>
<accession>A0AAN7WLN4</accession>
<dbReference type="CDD" id="cd13971">
    <property type="entry name" value="ADCK2-like"/>
    <property type="match status" value="1"/>
</dbReference>
<comment type="similarity">
    <text evidence="1">Belongs to the protein kinase superfamily. ADCK protein kinase family.</text>
</comment>
<keyword evidence="5" id="KW-1185">Reference proteome</keyword>
<dbReference type="PANTHER" id="PTHR45890">
    <property type="entry name" value="AARF DOMAIN CONTAINING KINASE 2 (PREDICTED)"/>
    <property type="match status" value="1"/>
</dbReference>
<dbReference type="InterPro" id="IPR004147">
    <property type="entry name" value="ABC1_dom"/>
</dbReference>
<feature type="domain" description="Protein kinase" evidence="3">
    <location>
        <begin position="230"/>
        <end position="585"/>
    </location>
</feature>
<comment type="caution">
    <text evidence="4">The sequence shown here is derived from an EMBL/GenBank/DDBJ whole genome shotgun (WGS) entry which is preliminary data.</text>
</comment>
<protein>
    <recommendedName>
        <fullName evidence="3">Protein kinase domain-containing protein</fullName>
    </recommendedName>
</protein>